<name>Q131C9_RHOPS</name>
<dbReference type="EMBL" id="CP000283">
    <property type="protein sequence ID" value="ABE41310.1"/>
    <property type="molecule type" value="Genomic_DNA"/>
</dbReference>
<organism evidence="2 3">
    <name type="scientific">Rhodopseudomonas palustris (strain BisB5)</name>
    <dbReference type="NCBI Taxonomy" id="316057"/>
    <lineage>
        <taxon>Bacteria</taxon>
        <taxon>Pseudomonadati</taxon>
        <taxon>Pseudomonadota</taxon>
        <taxon>Alphaproteobacteria</taxon>
        <taxon>Hyphomicrobiales</taxon>
        <taxon>Nitrobacteraceae</taxon>
        <taxon>Rhodopseudomonas</taxon>
    </lineage>
</organism>
<accession>Q131C9</accession>
<dbReference type="HOGENOM" id="CLU_1538885_0_0_5"/>
<sequence>MPVGLSGAALDGRFIGQPRRTCQRPSSEKCRVRWNIRFLSIAQGFLAPRAVLKPHSSDVLAKIDGPSFSGWGSPQPDFARQGRDRDAIIANSSVGFGFEHCPPLTFAPAASNLAPLVERPRRSPGSLLRPRGETAGPGAAGGSRDPADREKAPTGQGHLRPAKADRLGNLGDGD</sequence>
<evidence type="ECO:0000256" key="1">
    <source>
        <dbReference type="SAM" id="MobiDB-lite"/>
    </source>
</evidence>
<gene>
    <name evidence="2" type="ordered locus">RPD_4091</name>
</gene>
<dbReference type="KEGG" id="rpd:RPD_4091"/>
<evidence type="ECO:0000313" key="2">
    <source>
        <dbReference type="EMBL" id="ABE41310.1"/>
    </source>
</evidence>
<evidence type="ECO:0000313" key="3">
    <source>
        <dbReference type="Proteomes" id="UP000001818"/>
    </source>
</evidence>
<dbReference type="Proteomes" id="UP000001818">
    <property type="component" value="Chromosome"/>
</dbReference>
<protein>
    <submittedName>
        <fullName evidence="2">Uncharacterized protein</fullName>
    </submittedName>
</protein>
<dbReference type="AlphaFoldDB" id="Q131C9"/>
<reference evidence="2 3" key="1">
    <citation type="submission" date="2006-03" db="EMBL/GenBank/DDBJ databases">
        <title>Complete sequence of Rhodopseudomonas palustris BisB5.</title>
        <authorList>
            <consortium name="US DOE Joint Genome Institute"/>
            <person name="Copeland A."/>
            <person name="Lucas S."/>
            <person name="Lapidus A."/>
            <person name="Barry K."/>
            <person name="Detter J.C."/>
            <person name="Glavina del Rio T."/>
            <person name="Hammon N."/>
            <person name="Israni S."/>
            <person name="Dalin E."/>
            <person name="Tice H."/>
            <person name="Pitluck S."/>
            <person name="Chain P."/>
            <person name="Malfatti S."/>
            <person name="Shin M."/>
            <person name="Vergez L."/>
            <person name="Schmutz J."/>
            <person name="Larimer F."/>
            <person name="Land M."/>
            <person name="Hauser L."/>
            <person name="Pelletier D.A."/>
            <person name="Kyrpides N."/>
            <person name="Lykidis A."/>
            <person name="Oda Y."/>
            <person name="Harwood C.S."/>
            <person name="Richardson P."/>
        </authorList>
    </citation>
    <scope>NUCLEOTIDE SEQUENCE [LARGE SCALE GENOMIC DNA]</scope>
    <source>
        <strain evidence="2 3">BisB5</strain>
    </source>
</reference>
<proteinExistence type="predicted"/>
<feature type="region of interest" description="Disordered" evidence="1">
    <location>
        <begin position="119"/>
        <end position="174"/>
    </location>
</feature>